<keyword evidence="1" id="KW-0732">Signal</keyword>
<organism evidence="2 3">
    <name type="scientific">Paenibacillus albilobatus</name>
    <dbReference type="NCBI Taxonomy" id="2716884"/>
    <lineage>
        <taxon>Bacteria</taxon>
        <taxon>Bacillati</taxon>
        <taxon>Bacillota</taxon>
        <taxon>Bacilli</taxon>
        <taxon>Bacillales</taxon>
        <taxon>Paenibacillaceae</taxon>
        <taxon>Paenibacillus</taxon>
    </lineage>
</organism>
<proteinExistence type="predicted"/>
<evidence type="ECO:0000313" key="2">
    <source>
        <dbReference type="EMBL" id="GIO31127.1"/>
    </source>
</evidence>
<comment type="caution">
    <text evidence="2">The sequence shown here is derived from an EMBL/GenBank/DDBJ whole genome shotgun (WGS) entry which is preliminary data.</text>
</comment>
<reference evidence="2" key="1">
    <citation type="submission" date="2021-03" db="EMBL/GenBank/DDBJ databases">
        <title>Antimicrobial resistance genes in bacteria isolated from Japanese honey, and their potential for conferring macrolide and lincosamide resistance in the American foulbrood pathogen Paenibacillus larvae.</title>
        <authorList>
            <person name="Okamoto M."/>
            <person name="Kumagai M."/>
            <person name="Kanamori H."/>
            <person name="Takamatsu D."/>
        </authorList>
    </citation>
    <scope>NUCLEOTIDE SEQUENCE</scope>
    <source>
        <strain evidence="2">J2TS6</strain>
    </source>
</reference>
<sequence length="172" mass="18392">MKKKKAILVLSLVLATTAVTAWAASPGRQQDANASESIVGFHPVDSENNTHVSDDGIVTPDVIDKAWSAKMINGSGSSANSYFSVNPGNGYLKLHLANYSSASVRVTVTHIDSGYVYYDKTISPTSSKDYFSWLEGAPQGLRTGSYLIQYIGGAHSVNGEHWGKLASSTTDF</sequence>
<dbReference type="RefSeq" id="WP_160044406.1">
    <property type="nucleotide sequence ID" value="NZ_BORQ01000002.1"/>
</dbReference>
<feature type="signal peptide" evidence="1">
    <location>
        <begin position="1"/>
        <end position="23"/>
    </location>
</feature>
<keyword evidence="3" id="KW-1185">Reference proteome</keyword>
<name>A0A919XEA1_9BACL</name>
<protein>
    <submittedName>
        <fullName evidence="2">Uncharacterized protein</fullName>
    </submittedName>
</protein>
<evidence type="ECO:0000313" key="3">
    <source>
        <dbReference type="Proteomes" id="UP000679779"/>
    </source>
</evidence>
<accession>A0A919XEA1</accession>
<feature type="chain" id="PRO_5037571549" evidence="1">
    <location>
        <begin position="24"/>
        <end position="172"/>
    </location>
</feature>
<dbReference type="EMBL" id="BORQ01000002">
    <property type="protein sequence ID" value="GIO31127.1"/>
    <property type="molecule type" value="Genomic_DNA"/>
</dbReference>
<gene>
    <name evidence="2" type="ORF">J2TS6_22680</name>
</gene>
<dbReference type="Proteomes" id="UP000679779">
    <property type="component" value="Unassembled WGS sequence"/>
</dbReference>
<dbReference type="AlphaFoldDB" id="A0A919XEA1"/>
<evidence type="ECO:0000256" key="1">
    <source>
        <dbReference type="SAM" id="SignalP"/>
    </source>
</evidence>